<comment type="subunit">
    <text evidence="19">Forms DNA polymerase zeta with REV7.</text>
</comment>
<dbReference type="InterPro" id="IPR043502">
    <property type="entry name" value="DNA/RNA_pol_sf"/>
</dbReference>
<keyword evidence="7 20" id="KW-0235">DNA replication</keyword>
<dbReference type="EMBL" id="FP929123">
    <property type="protein sequence ID" value="CBX94590.1"/>
    <property type="molecule type" value="Genomic_DNA"/>
</dbReference>
<dbReference type="InterPro" id="IPR036397">
    <property type="entry name" value="RNaseH_sf"/>
</dbReference>
<dbReference type="FunFam" id="1.10.287.690:FF:000002">
    <property type="entry name" value="DNA polymerase zeta"/>
    <property type="match status" value="1"/>
</dbReference>
<dbReference type="GO" id="GO:0003887">
    <property type="term" value="F:DNA-directed DNA polymerase activity"/>
    <property type="evidence" value="ECO:0007669"/>
    <property type="project" value="UniProtKB-KW"/>
</dbReference>
<evidence type="ECO:0000259" key="26">
    <source>
        <dbReference type="Pfam" id="PF24065"/>
    </source>
</evidence>
<keyword evidence="16" id="KW-0234">DNA repair</keyword>
<evidence type="ECO:0000256" key="15">
    <source>
        <dbReference type="ARBA" id="ARBA00023125"/>
    </source>
</evidence>
<dbReference type="Proteomes" id="UP000002668">
    <property type="component" value="Genome"/>
</dbReference>
<dbReference type="GO" id="GO:0000166">
    <property type="term" value="F:nucleotide binding"/>
    <property type="evidence" value="ECO:0007669"/>
    <property type="project" value="InterPro"/>
</dbReference>
<keyword evidence="15 20" id="KW-0238">DNA-binding</keyword>
<dbReference type="Pfam" id="PF24055">
    <property type="entry name" value="POL3_N"/>
    <property type="match status" value="1"/>
</dbReference>
<keyword evidence="14 20" id="KW-0411">Iron-sulfur</keyword>
<dbReference type="InterPro" id="IPR042087">
    <property type="entry name" value="DNA_pol_B_thumb"/>
</dbReference>
<evidence type="ECO:0000256" key="7">
    <source>
        <dbReference type="ARBA" id="ARBA00022705"/>
    </source>
</evidence>
<evidence type="ECO:0000313" key="27">
    <source>
        <dbReference type="EMBL" id="CBX94590.1"/>
    </source>
</evidence>
<evidence type="ECO:0000259" key="22">
    <source>
        <dbReference type="Pfam" id="PF00136"/>
    </source>
</evidence>
<evidence type="ECO:0000256" key="1">
    <source>
        <dbReference type="ARBA" id="ARBA00001966"/>
    </source>
</evidence>
<comment type="similarity">
    <text evidence="3 20">Belongs to the DNA polymerase type-B family.</text>
</comment>
<dbReference type="FunFam" id="3.30.420.10:FF:000024">
    <property type="entry name" value="DNA polymerase zeta catalytic subunit"/>
    <property type="match status" value="1"/>
</dbReference>
<dbReference type="InterPro" id="IPR006134">
    <property type="entry name" value="DNA-dir_DNA_pol_B_multi_dom"/>
</dbReference>
<dbReference type="Pfam" id="PF03104">
    <property type="entry name" value="DNA_pol_B_exo1"/>
    <property type="match status" value="1"/>
</dbReference>
<dbReference type="EC" id="2.7.7.7" evidence="20"/>
<proteinExistence type="inferred from homology"/>
<evidence type="ECO:0000256" key="20">
    <source>
        <dbReference type="RuleBase" id="RU000442"/>
    </source>
</evidence>
<evidence type="ECO:0000259" key="25">
    <source>
        <dbReference type="Pfam" id="PF24055"/>
    </source>
</evidence>
<keyword evidence="9" id="KW-0227">DNA damage</keyword>
<dbReference type="OrthoDB" id="2414538at2759"/>
<dbReference type="InterPro" id="IPR025687">
    <property type="entry name" value="Znf-C4pol"/>
</dbReference>
<dbReference type="InterPro" id="IPR006172">
    <property type="entry name" value="DNA-dir_DNA_pol_B"/>
</dbReference>
<dbReference type="GO" id="GO:0005634">
    <property type="term" value="C:nucleus"/>
    <property type="evidence" value="ECO:0007669"/>
    <property type="project" value="UniProtKB-SubCell"/>
</dbReference>
<feature type="domain" description="DNA-directed DNA polymerase family B exonuclease" evidence="23">
    <location>
        <begin position="775"/>
        <end position="980"/>
    </location>
</feature>
<dbReference type="InterPro" id="IPR023211">
    <property type="entry name" value="DNA_pol_palm_dom_sf"/>
</dbReference>
<keyword evidence="6 20" id="KW-0548">Nucleotidyltransferase</keyword>
<dbReference type="OMA" id="GRNKMGF"/>
<dbReference type="eggNOG" id="KOG0968">
    <property type="taxonomic scope" value="Eukaryota"/>
</dbReference>
<organism evidence="28">
    <name type="scientific">Leptosphaeria maculans (strain JN3 / isolate v23.1.3 / race Av1-4-5-6-7-8)</name>
    <name type="common">Blackleg fungus</name>
    <name type="synonym">Phoma lingam</name>
    <dbReference type="NCBI Taxonomy" id="985895"/>
    <lineage>
        <taxon>Eukaryota</taxon>
        <taxon>Fungi</taxon>
        <taxon>Dikarya</taxon>
        <taxon>Ascomycota</taxon>
        <taxon>Pezizomycotina</taxon>
        <taxon>Dothideomycetes</taxon>
        <taxon>Pleosporomycetidae</taxon>
        <taxon>Pleosporales</taxon>
        <taxon>Pleosporineae</taxon>
        <taxon>Leptosphaeriaceae</taxon>
        <taxon>Plenodomus</taxon>
        <taxon>Plenodomus lingam/Leptosphaeria maculans species complex</taxon>
    </lineage>
</organism>
<dbReference type="SUPFAM" id="SSF56672">
    <property type="entry name" value="DNA/RNA polymerases"/>
    <property type="match status" value="1"/>
</dbReference>
<dbReference type="CDD" id="cd05778">
    <property type="entry name" value="DNA_polB_zeta_exo"/>
    <property type="match status" value="1"/>
</dbReference>
<evidence type="ECO:0000256" key="16">
    <source>
        <dbReference type="ARBA" id="ARBA00023204"/>
    </source>
</evidence>
<evidence type="ECO:0000256" key="4">
    <source>
        <dbReference type="ARBA" id="ARBA00022485"/>
    </source>
</evidence>
<dbReference type="InterPro" id="IPR006133">
    <property type="entry name" value="DNA-dir_DNA_pol_B_exonuc"/>
</dbReference>
<feature type="region of interest" description="Disordered" evidence="21">
    <location>
        <begin position="468"/>
        <end position="488"/>
    </location>
</feature>
<evidence type="ECO:0000259" key="24">
    <source>
        <dbReference type="Pfam" id="PF14260"/>
    </source>
</evidence>
<accession>E4ZT02</accession>
<dbReference type="InterPro" id="IPR012337">
    <property type="entry name" value="RNaseH-like_sf"/>
</dbReference>
<dbReference type="SUPFAM" id="SSF53098">
    <property type="entry name" value="Ribonuclease H-like"/>
    <property type="match status" value="1"/>
</dbReference>
<feature type="region of interest" description="Disordered" evidence="21">
    <location>
        <begin position="516"/>
        <end position="569"/>
    </location>
</feature>
<sequence>MDTFRFRLNCIDHYQATPTDLDPPLRRITGPNSRLSAPQVPVIRAFGATETGQKVCAHIHGALPYLFLEYSGSLEEHVVEAYIAALRASIDHALAATYRRNAFDGKSVYVGYISLIKGVPFFGYNVGYKVFLKIYILNPMHMTRFADLLHQGAILNRVFQPYEAHLQYLLQWMCDYNLYGCDYINCAKVQFRGPVPDSDEVDTKVHKWHDASIPDTFIAEDDQYPRQSHCTLEVDICVQDILNRHELQYRPIHHDFLERSSQMPRNPDDKYVPSMASLWRDETRRRKLRMGLTDPSSSPFPPEVLVSMTTDPRNTEKGGWIHEEEYSKLVQELIEEEKRQMGASVRLDDFLKQPEGLERIKTAVEGIEDLYPENLVSQELLDLTQEQQADLEENRNALLETVLSGIVASQNGAVNGSEGSQSEDEIDTDAKSGTAEQQSLDLLTVSLLESSTERATFEDPIDEGIHLVDANDNGFSPETVTSSTSQKRRRYSTAREFNKRQRIHVASPQISRRISHCNNINGKYKEPVMKSSGNTEDLTPRASQLSENRRKGSGYSNSQENLKTPELKHLNFRASQQVPITPWTHHKTPPEVTDSSTPKARSQASILANQLGNSFDDQGPTVYFANLPPSFDIVDSTMMHAGVPPVIYQDAYYSDETDVPDRAREYAGREFKLQSSTLPYLPPFDPIGISAASFGEHPPVVVDRTKENAIYRLRSHRCSLRNWAIAEPPPSFQEVEVWIREEAKQREAARTKSRNRNMRTPKPPRKIKIVENVSQIEGPTQRNKHGFKFSQKKQSTSVKHETQYMSIMSLEVHVNSRGSLVPDPTEDEIQCIFWSVQGEENATTDRPRAGILCLSEDNGIVNRIAKQVRMEVEYEEEELELVNRIVDIVRQFDPDILTGYEVHNGSWGYLIERARMKYEYDLCDEISRMKSQSHGRFGKEADRWGFTHTSTIRVTGRHMINIWRAMRGELNLLQYTMENVVFHLLHKRIPHYQHSELTAWYRSDRPRDLAKVLDHFISRVQLNLDILEANEIVPRTSEQARLLGVDFFSVISRGSQYKVESTMFRIAKPENFILVSPSRKQVGQQNALECLPLVMEPQSAFYTSPLLVLDFQSLYPSVMIAYNFCYSTCLGRITSWRGRNKMGFMDFKREPQLLELVQDHINIAPNGMMYVKPEMRKSLLAKMLGELLETRVMVKSGMKQDKDDKALQQLLNNRQLALKLLANVTYGYTSASFSGRMPCSEIADSIVQTGRETLEKAIALIHTTEKWGAEVVYGDTDSLFIYLKGRTRDQAFTIGEEISAAVSAANPRPIKLKFEKVYHPCVLLAKKRYVGFKYEHRNQKEPEFDAKGIETVRRDGTPAEQKIEERALKILFRTSDLSQVKRYFQEQCSKIMEGRISIQDFLFAKEVKLGTYSDKGPPPPGALIAAKRMLADPRTEPQYGERVPYVVITGAPGARLIDRCVSPETLLQNDHLELDAEYYISKNLIPPLERIFNLVGANVRQWYDEMPKVQRIRNIALPLTSRLDNAAGASTSLKKTLESYMKSSTCLVCRAKLPPTPPHLPGVEAAAFAMLPLCEKCLIRPARSLFALKSRLRKNEVRVKQVEMVCRSCSSLVWGDEIKCDSKDCPVFYTRIREQARLKGLKDGVEGVVRVLQEDFERECEGGDIGEKSRQGNDRGLEW</sequence>
<keyword evidence="12 20" id="KW-0239">DNA-directed DNA polymerase</keyword>
<evidence type="ECO:0000256" key="17">
    <source>
        <dbReference type="ARBA" id="ARBA00023242"/>
    </source>
</evidence>
<dbReference type="Pfam" id="PF24065">
    <property type="entry name" value="REV3_N"/>
    <property type="match status" value="1"/>
</dbReference>
<evidence type="ECO:0000259" key="23">
    <source>
        <dbReference type="Pfam" id="PF03104"/>
    </source>
</evidence>
<feature type="region of interest" description="Disordered" evidence="21">
    <location>
        <begin position="411"/>
        <end position="435"/>
    </location>
</feature>
<evidence type="ECO:0000256" key="5">
    <source>
        <dbReference type="ARBA" id="ARBA00022679"/>
    </source>
</evidence>
<dbReference type="HOGENOM" id="CLU_000203_3_1_1"/>
<evidence type="ECO:0000256" key="6">
    <source>
        <dbReference type="ARBA" id="ARBA00022695"/>
    </source>
</evidence>
<dbReference type="GO" id="GO:0051539">
    <property type="term" value="F:4 iron, 4 sulfur cluster binding"/>
    <property type="evidence" value="ECO:0007669"/>
    <property type="project" value="UniProtKB-KW"/>
</dbReference>
<dbReference type="Gene3D" id="1.10.287.690">
    <property type="entry name" value="Helix hairpin bin"/>
    <property type="match status" value="1"/>
</dbReference>
<feature type="domain" description="DNA polymerase zeta catalytic subunit N-terminal" evidence="26">
    <location>
        <begin position="4"/>
        <end position="60"/>
    </location>
</feature>
<keyword evidence="8 20" id="KW-0479">Metal-binding</keyword>
<dbReference type="Gene3D" id="3.30.420.10">
    <property type="entry name" value="Ribonuclease H-like superfamily/Ribonuclease H"/>
    <property type="match status" value="1"/>
</dbReference>
<dbReference type="Pfam" id="PF00136">
    <property type="entry name" value="DNA_pol_B"/>
    <property type="match status" value="1"/>
</dbReference>
<dbReference type="Gene3D" id="1.10.132.60">
    <property type="entry name" value="DNA polymerase family B, C-terminal domain"/>
    <property type="match status" value="1"/>
</dbReference>
<gene>
    <name evidence="27" type="ORF">LEMA_P120810.1</name>
</gene>
<dbReference type="FunFam" id="1.10.132.60:FF:000007">
    <property type="entry name" value="DNA polymerase"/>
    <property type="match status" value="1"/>
</dbReference>
<evidence type="ECO:0000256" key="21">
    <source>
        <dbReference type="SAM" id="MobiDB-lite"/>
    </source>
</evidence>
<dbReference type="InterPro" id="IPR017964">
    <property type="entry name" value="DNA-dir_DNA_pol_B_CS"/>
</dbReference>
<dbReference type="GO" id="GO:0003677">
    <property type="term" value="F:DNA binding"/>
    <property type="evidence" value="ECO:0007669"/>
    <property type="project" value="UniProtKB-KW"/>
</dbReference>
<protein>
    <recommendedName>
        <fullName evidence="20">DNA polymerase</fullName>
        <ecNumber evidence="20">2.7.7.7</ecNumber>
    </recommendedName>
</protein>
<dbReference type="GO" id="GO:0008270">
    <property type="term" value="F:zinc ion binding"/>
    <property type="evidence" value="ECO:0007669"/>
    <property type="project" value="UniProtKB-KW"/>
</dbReference>
<evidence type="ECO:0000313" key="28">
    <source>
        <dbReference type="Proteomes" id="UP000002668"/>
    </source>
</evidence>
<keyword evidence="10 20" id="KW-0863">Zinc-finger</keyword>
<keyword evidence="17 20" id="KW-0539">Nucleus</keyword>
<dbReference type="PANTHER" id="PTHR45812:SF1">
    <property type="entry name" value="DNA POLYMERASE ZETA CATALYTIC SUBUNIT"/>
    <property type="match status" value="1"/>
</dbReference>
<evidence type="ECO:0000256" key="13">
    <source>
        <dbReference type="ARBA" id="ARBA00023004"/>
    </source>
</evidence>
<feature type="compositionally biased region" description="Polar residues" evidence="21">
    <location>
        <begin position="531"/>
        <end position="546"/>
    </location>
</feature>
<comment type="cofactor">
    <cofactor evidence="1 20">
        <name>[4Fe-4S] cluster</name>
        <dbReference type="ChEBI" id="CHEBI:49883"/>
    </cofactor>
</comment>
<keyword evidence="11 20" id="KW-0862">Zinc</keyword>
<dbReference type="GO" id="GO:0016035">
    <property type="term" value="C:zeta DNA polymerase complex"/>
    <property type="evidence" value="ECO:0007669"/>
    <property type="project" value="InterPro"/>
</dbReference>
<keyword evidence="13 20" id="KW-0408">Iron</keyword>
<dbReference type="Gene3D" id="3.90.1600.10">
    <property type="entry name" value="Palm domain of DNA polymerase"/>
    <property type="match status" value="1"/>
</dbReference>
<evidence type="ECO:0000256" key="11">
    <source>
        <dbReference type="ARBA" id="ARBA00022833"/>
    </source>
</evidence>
<dbReference type="InParanoid" id="E4ZT02"/>
<feature type="domain" description="DNA-directed DNA polymerase family B multifunctional" evidence="22">
    <location>
        <begin position="1047"/>
        <end position="1493"/>
    </location>
</feature>
<dbReference type="GeneID" id="13291116"/>
<comment type="subcellular location">
    <subcellularLocation>
        <location evidence="2 20">Nucleus</location>
    </subcellularLocation>
</comment>
<dbReference type="FunCoup" id="E4ZT02">
    <property type="interactions" value="635"/>
</dbReference>
<dbReference type="Pfam" id="PF14260">
    <property type="entry name" value="zf-C4pol"/>
    <property type="match status" value="1"/>
</dbReference>
<feature type="compositionally biased region" description="Polar residues" evidence="21">
    <location>
        <begin position="411"/>
        <end position="420"/>
    </location>
</feature>
<evidence type="ECO:0000256" key="3">
    <source>
        <dbReference type="ARBA" id="ARBA00005755"/>
    </source>
</evidence>
<keyword evidence="5 20" id="KW-0808">Transferase</keyword>
<dbReference type="InterPro" id="IPR056435">
    <property type="entry name" value="DPOD/Z_N"/>
</dbReference>
<keyword evidence="28" id="KW-1185">Reference proteome</keyword>
<evidence type="ECO:0000256" key="9">
    <source>
        <dbReference type="ARBA" id="ARBA00022763"/>
    </source>
</evidence>
<evidence type="ECO:0000256" key="12">
    <source>
        <dbReference type="ARBA" id="ARBA00022932"/>
    </source>
</evidence>
<dbReference type="Gene3D" id="3.30.342.10">
    <property type="entry name" value="DNA Polymerase, chain B, domain 1"/>
    <property type="match status" value="1"/>
</dbReference>
<keyword evidence="4 20" id="KW-0004">4Fe-4S</keyword>
<evidence type="ECO:0000256" key="2">
    <source>
        <dbReference type="ARBA" id="ARBA00004123"/>
    </source>
</evidence>
<evidence type="ECO:0000256" key="10">
    <source>
        <dbReference type="ARBA" id="ARBA00022771"/>
    </source>
</evidence>
<reference evidence="28" key="1">
    <citation type="journal article" date="2011" name="Nat. Commun.">
        <title>Effector diversification within compartments of the Leptosphaeria maculans genome affected by Repeat-Induced Point mutations.</title>
        <authorList>
            <person name="Rouxel T."/>
            <person name="Grandaubert J."/>
            <person name="Hane J.K."/>
            <person name="Hoede C."/>
            <person name="van de Wouw A.P."/>
            <person name="Couloux A."/>
            <person name="Dominguez V."/>
            <person name="Anthouard V."/>
            <person name="Bally P."/>
            <person name="Bourras S."/>
            <person name="Cozijnsen A.J."/>
            <person name="Ciuffetti L.M."/>
            <person name="Degrave A."/>
            <person name="Dilmaghani A."/>
            <person name="Duret L."/>
            <person name="Fudal I."/>
            <person name="Goodwin S.B."/>
            <person name="Gout L."/>
            <person name="Glaser N."/>
            <person name="Linglin J."/>
            <person name="Kema G.H.J."/>
            <person name="Lapalu N."/>
            <person name="Lawrence C.B."/>
            <person name="May K."/>
            <person name="Meyer M."/>
            <person name="Ollivier B."/>
            <person name="Poulain J."/>
            <person name="Schoch C.L."/>
            <person name="Simon A."/>
            <person name="Spatafora J.W."/>
            <person name="Stachowiak A."/>
            <person name="Turgeon B.G."/>
            <person name="Tyler B.M."/>
            <person name="Vincent D."/>
            <person name="Weissenbach J."/>
            <person name="Amselem J."/>
            <person name="Quesneville H."/>
            <person name="Oliver R.P."/>
            <person name="Wincker P."/>
            <person name="Balesdent M.-H."/>
            <person name="Howlett B.J."/>
        </authorList>
    </citation>
    <scope>NUCLEOTIDE SEQUENCE [LARGE SCALE GENOMIC DNA]</scope>
    <source>
        <strain evidence="28">JN3 / isolate v23.1.3 / race Av1-4-5-6-7-8</strain>
    </source>
</reference>
<dbReference type="STRING" id="985895.E4ZT02"/>
<dbReference type="InterPro" id="IPR056447">
    <property type="entry name" value="REV3_N"/>
</dbReference>
<dbReference type="InterPro" id="IPR030559">
    <property type="entry name" value="PolZ_Rev3"/>
</dbReference>
<dbReference type="CDD" id="cd05534">
    <property type="entry name" value="POLBc_zeta"/>
    <property type="match status" value="1"/>
</dbReference>
<evidence type="ECO:0000256" key="8">
    <source>
        <dbReference type="ARBA" id="ARBA00022723"/>
    </source>
</evidence>
<dbReference type="VEuPathDB" id="FungiDB:LEMA_P120810.1"/>
<evidence type="ECO:0000256" key="19">
    <source>
        <dbReference type="ARBA" id="ARBA00066055"/>
    </source>
</evidence>
<feature type="domain" description="C4-type zinc-finger of DNA polymerase delta" evidence="24">
    <location>
        <begin position="1546"/>
        <end position="1631"/>
    </location>
</feature>
<dbReference type="PROSITE" id="PS00116">
    <property type="entry name" value="DNA_POLYMERASE_B"/>
    <property type="match status" value="1"/>
</dbReference>
<dbReference type="GO" id="GO:0042276">
    <property type="term" value="P:error-prone translesion synthesis"/>
    <property type="evidence" value="ECO:0007669"/>
    <property type="project" value="TreeGrafter"/>
</dbReference>
<dbReference type="GO" id="GO:0006260">
    <property type="term" value="P:DNA replication"/>
    <property type="evidence" value="ECO:0007669"/>
    <property type="project" value="UniProtKB-KW"/>
</dbReference>
<dbReference type="PANTHER" id="PTHR45812">
    <property type="entry name" value="DNA POLYMERASE ZETA CATALYTIC SUBUNIT"/>
    <property type="match status" value="1"/>
</dbReference>
<dbReference type="SMART" id="SM00486">
    <property type="entry name" value="POLBc"/>
    <property type="match status" value="1"/>
</dbReference>
<feature type="domain" description="DNA polymerase delta/zeta catalytic subunit N-terminal" evidence="25">
    <location>
        <begin position="61"/>
        <end position="142"/>
    </location>
</feature>
<comment type="catalytic activity">
    <reaction evidence="18 20">
        <text>DNA(n) + a 2'-deoxyribonucleoside 5'-triphosphate = DNA(n+1) + diphosphate</text>
        <dbReference type="Rhea" id="RHEA:22508"/>
        <dbReference type="Rhea" id="RHEA-COMP:17339"/>
        <dbReference type="Rhea" id="RHEA-COMP:17340"/>
        <dbReference type="ChEBI" id="CHEBI:33019"/>
        <dbReference type="ChEBI" id="CHEBI:61560"/>
        <dbReference type="ChEBI" id="CHEBI:173112"/>
        <dbReference type="EC" id="2.7.7.7"/>
    </reaction>
</comment>
<dbReference type="PRINTS" id="PR00106">
    <property type="entry name" value="DNAPOLB"/>
</dbReference>
<dbReference type="GO" id="GO:0000724">
    <property type="term" value="P:double-strand break repair via homologous recombination"/>
    <property type="evidence" value="ECO:0007669"/>
    <property type="project" value="TreeGrafter"/>
</dbReference>
<evidence type="ECO:0000256" key="18">
    <source>
        <dbReference type="ARBA" id="ARBA00049244"/>
    </source>
</evidence>
<name>E4ZT02_LEPMJ</name>
<feature type="compositionally biased region" description="Polar residues" evidence="21">
    <location>
        <begin position="473"/>
        <end position="485"/>
    </location>
</feature>
<dbReference type="FunFam" id="3.30.342.10:FF:000018">
    <property type="entry name" value="DNA polymerase"/>
    <property type="match status" value="1"/>
</dbReference>
<evidence type="ECO:0000256" key="14">
    <source>
        <dbReference type="ARBA" id="ARBA00023014"/>
    </source>
</evidence>